<reference evidence="2" key="1">
    <citation type="journal article" date="2011" name="Genome Biol.">
        <title>The draft genome of the carcinogenic human liver fluke Clonorchis sinensis.</title>
        <authorList>
            <person name="Wang X."/>
            <person name="Chen W."/>
            <person name="Huang Y."/>
            <person name="Sun J."/>
            <person name="Men J."/>
            <person name="Liu H."/>
            <person name="Luo F."/>
            <person name="Guo L."/>
            <person name="Lv X."/>
            <person name="Deng C."/>
            <person name="Zhou C."/>
            <person name="Fan Y."/>
            <person name="Li X."/>
            <person name="Huang L."/>
            <person name="Hu Y."/>
            <person name="Liang C."/>
            <person name="Hu X."/>
            <person name="Xu J."/>
            <person name="Yu X."/>
        </authorList>
    </citation>
    <scope>NUCLEOTIDE SEQUENCE [LARGE SCALE GENOMIC DNA]</scope>
    <source>
        <strain evidence="2">Henan</strain>
    </source>
</reference>
<name>G7YCR6_CLOSI</name>
<evidence type="ECO:0000313" key="2">
    <source>
        <dbReference type="EMBL" id="GAA50750.1"/>
    </source>
</evidence>
<evidence type="ECO:0000256" key="1">
    <source>
        <dbReference type="SAM" id="MobiDB-lite"/>
    </source>
</evidence>
<dbReference type="EMBL" id="DF143076">
    <property type="protein sequence ID" value="GAA50750.1"/>
    <property type="molecule type" value="Genomic_DNA"/>
</dbReference>
<dbReference type="AlphaFoldDB" id="G7YCR6"/>
<feature type="region of interest" description="Disordered" evidence="1">
    <location>
        <begin position="200"/>
        <end position="229"/>
    </location>
</feature>
<protein>
    <submittedName>
        <fullName evidence="2">Uncharacterized protein</fullName>
    </submittedName>
</protein>
<dbReference type="Proteomes" id="UP000008909">
    <property type="component" value="Unassembled WGS sequence"/>
</dbReference>
<accession>G7YCR6</accession>
<evidence type="ECO:0000313" key="3">
    <source>
        <dbReference type="Proteomes" id="UP000008909"/>
    </source>
</evidence>
<feature type="compositionally biased region" description="Basic residues" evidence="1">
    <location>
        <begin position="201"/>
        <end position="210"/>
    </location>
</feature>
<gene>
    <name evidence="2" type="ORF">CLF_104988</name>
</gene>
<proteinExistence type="predicted"/>
<organism evidence="2 3">
    <name type="scientific">Clonorchis sinensis</name>
    <name type="common">Chinese liver fluke</name>
    <dbReference type="NCBI Taxonomy" id="79923"/>
    <lineage>
        <taxon>Eukaryota</taxon>
        <taxon>Metazoa</taxon>
        <taxon>Spiralia</taxon>
        <taxon>Lophotrochozoa</taxon>
        <taxon>Platyhelminthes</taxon>
        <taxon>Trematoda</taxon>
        <taxon>Digenea</taxon>
        <taxon>Opisthorchiida</taxon>
        <taxon>Opisthorchiata</taxon>
        <taxon>Opisthorchiidae</taxon>
        <taxon>Clonorchis</taxon>
    </lineage>
</organism>
<reference key="2">
    <citation type="submission" date="2011-10" db="EMBL/GenBank/DDBJ databases">
        <title>The genome and transcriptome sequence of Clonorchis sinensis provide insights into the carcinogenic liver fluke.</title>
        <authorList>
            <person name="Wang X."/>
            <person name="Huang Y."/>
            <person name="Chen W."/>
            <person name="Liu H."/>
            <person name="Guo L."/>
            <person name="Chen Y."/>
            <person name="Luo F."/>
            <person name="Zhou W."/>
            <person name="Sun J."/>
            <person name="Mao Q."/>
            <person name="Liang P."/>
            <person name="Zhou C."/>
            <person name="Tian Y."/>
            <person name="Men J."/>
            <person name="Lv X."/>
            <person name="Huang L."/>
            <person name="Zhou J."/>
            <person name="Hu Y."/>
            <person name="Li R."/>
            <person name="Zhang F."/>
            <person name="Lei H."/>
            <person name="Li X."/>
            <person name="Hu X."/>
            <person name="Liang C."/>
            <person name="Xu J."/>
            <person name="Wu Z."/>
            <person name="Yu X."/>
        </authorList>
    </citation>
    <scope>NUCLEOTIDE SEQUENCE</scope>
    <source>
        <strain>Henan</strain>
    </source>
</reference>
<sequence length="229" mass="25866">MKACLQRHEVALHSDQSSLCEPLYPEKRSSMLPVSSRTWKKVVFEGSYPCLPHIDQPVCGQIGVLCDGYVLRNQGWKKLLTSEIAGESGKNGTSETAGALVIVDSFLLPMENGQSTYRDSIVGSLRIWRDVKILWRYVNDTFVVMKRDKVNEFYNYLNELSPQIKFSMEIESTSGVRSSGGEVVIIRIPLDLIPTQLNCRSNHKPTKSRKNLPVATEVNNRLKHPEVED</sequence>
<keyword evidence="3" id="KW-1185">Reference proteome</keyword>